<comment type="caution">
    <text evidence="1">The sequence shown here is derived from an EMBL/GenBank/DDBJ whole genome shotgun (WGS) entry which is preliminary data.</text>
</comment>
<dbReference type="Proteomes" id="UP001279734">
    <property type="component" value="Unassembled WGS sequence"/>
</dbReference>
<keyword evidence="2" id="KW-1185">Reference proteome</keyword>
<evidence type="ECO:0000313" key="2">
    <source>
        <dbReference type="Proteomes" id="UP001279734"/>
    </source>
</evidence>
<protein>
    <submittedName>
        <fullName evidence="1">Uncharacterized protein</fullName>
    </submittedName>
</protein>
<dbReference type="PANTHER" id="PTHR34464:SF3">
    <property type="entry name" value="OS09G0376300 PROTEIN"/>
    <property type="match status" value="1"/>
</dbReference>
<sequence length="180" mass="20071">MESEEFEGAMISSSHGWISWWFRGGKEREKGTIFADSSLNSSSHLGLGPREADTEEEFPSLKGAKISFSSQRKITKKWQSREERRMIDREYDVVLVPSDGVCLSGSESDDSDWSIGWLEPHGSEFLSDDETGDSFAVLVPCYRNDRKGLVEGPNKQLSSAIKNLKIGHFTGKSNSANECI</sequence>
<accession>A0AAD3S8Z4</accession>
<name>A0AAD3S8Z4_NEPGR</name>
<dbReference type="EMBL" id="BSYO01000006">
    <property type="protein sequence ID" value="GMH06287.1"/>
    <property type="molecule type" value="Genomic_DNA"/>
</dbReference>
<gene>
    <name evidence="1" type="ORF">Nepgr_008127</name>
</gene>
<reference evidence="1" key="1">
    <citation type="submission" date="2023-05" db="EMBL/GenBank/DDBJ databases">
        <title>Nepenthes gracilis genome sequencing.</title>
        <authorList>
            <person name="Fukushima K."/>
        </authorList>
    </citation>
    <scope>NUCLEOTIDE SEQUENCE</scope>
    <source>
        <strain evidence="1">SING2019-196</strain>
    </source>
</reference>
<dbReference type="AlphaFoldDB" id="A0AAD3S8Z4"/>
<dbReference type="PANTHER" id="PTHR34464">
    <property type="entry name" value="OS09G0376300 PROTEIN"/>
    <property type="match status" value="1"/>
</dbReference>
<proteinExistence type="predicted"/>
<organism evidence="1 2">
    <name type="scientific">Nepenthes gracilis</name>
    <name type="common">Slender pitcher plant</name>
    <dbReference type="NCBI Taxonomy" id="150966"/>
    <lineage>
        <taxon>Eukaryota</taxon>
        <taxon>Viridiplantae</taxon>
        <taxon>Streptophyta</taxon>
        <taxon>Embryophyta</taxon>
        <taxon>Tracheophyta</taxon>
        <taxon>Spermatophyta</taxon>
        <taxon>Magnoliopsida</taxon>
        <taxon>eudicotyledons</taxon>
        <taxon>Gunneridae</taxon>
        <taxon>Pentapetalae</taxon>
        <taxon>Caryophyllales</taxon>
        <taxon>Nepenthaceae</taxon>
        <taxon>Nepenthes</taxon>
    </lineage>
</organism>
<evidence type="ECO:0000313" key="1">
    <source>
        <dbReference type="EMBL" id="GMH06287.1"/>
    </source>
</evidence>